<proteinExistence type="predicted"/>
<dbReference type="EMBL" id="REGN01004735">
    <property type="protein sequence ID" value="RNA16313.1"/>
    <property type="molecule type" value="Genomic_DNA"/>
</dbReference>
<evidence type="ECO:0000313" key="1">
    <source>
        <dbReference type="EMBL" id="RNA16313.1"/>
    </source>
</evidence>
<protein>
    <submittedName>
        <fullName evidence="1">Uncharacterized protein</fullName>
    </submittedName>
</protein>
<organism evidence="1 2">
    <name type="scientific">Brachionus plicatilis</name>
    <name type="common">Marine rotifer</name>
    <name type="synonym">Brachionus muelleri</name>
    <dbReference type="NCBI Taxonomy" id="10195"/>
    <lineage>
        <taxon>Eukaryota</taxon>
        <taxon>Metazoa</taxon>
        <taxon>Spiralia</taxon>
        <taxon>Gnathifera</taxon>
        <taxon>Rotifera</taxon>
        <taxon>Eurotatoria</taxon>
        <taxon>Monogononta</taxon>
        <taxon>Pseudotrocha</taxon>
        <taxon>Ploima</taxon>
        <taxon>Brachionidae</taxon>
        <taxon>Brachionus</taxon>
    </lineage>
</organism>
<reference evidence="1 2" key="1">
    <citation type="journal article" date="2018" name="Sci. Rep.">
        <title>Genomic signatures of local adaptation to the degree of environmental predictability in rotifers.</title>
        <authorList>
            <person name="Franch-Gras L."/>
            <person name="Hahn C."/>
            <person name="Garcia-Roger E.M."/>
            <person name="Carmona M.J."/>
            <person name="Serra M."/>
            <person name="Gomez A."/>
        </authorList>
    </citation>
    <scope>NUCLEOTIDE SEQUENCE [LARGE SCALE GENOMIC DNA]</scope>
    <source>
        <strain evidence="1">HYR1</strain>
    </source>
</reference>
<accession>A0A3M7QYD3</accession>
<dbReference type="AlphaFoldDB" id="A0A3M7QYD3"/>
<sequence length="297" mass="32203">MRERKREKKKIVYDEYKVFCKWVAFSSPTSFKTMVTTLMPMPQFSISLLTKSVGKFSLPYPLAQILTVLLAFIDASLQQPVGHRNVLVAAGVLQNDNLAVRTALGNGHRTLGTSLKGGLGAHLRTGQLVILGLGHKLLGQTVHGTRVNGLGCWLPSGTRLLALQQAPVRVYLELESGLVVHELVVVAHELLESGLELADLSVLGVQGEAVVAAGGVQLALACFSSLNSRAFSSRVARSDEVLSTWLTLDISSACLLACWVISSVFTLYHSSSSRFCWSFRSSKSPRMSRMARSSSCL</sequence>
<comment type="caution">
    <text evidence="1">The sequence shown here is derived from an EMBL/GenBank/DDBJ whole genome shotgun (WGS) entry which is preliminary data.</text>
</comment>
<gene>
    <name evidence="1" type="ORF">BpHYR1_028184</name>
</gene>
<keyword evidence="2" id="KW-1185">Reference proteome</keyword>
<dbReference type="Proteomes" id="UP000276133">
    <property type="component" value="Unassembled WGS sequence"/>
</dbReference>
<name>A0A3M7QYD3_BRAPC</name>
<evidence type="ECO:0000313" key="2">
    <source>
        <dbReference type="Proteomes" id="UP000276133"/>
    </source>
</evidence>